<dbReference type="InterPro" id="IPR000873">
    <property type="entry name" value="AMP-dep_synth/lig_dom"/>
</dbReference>
<dbReference type="Pfam" id="PF00296">
    <property type="entry name" value="Bac_luciferase"/>
    <property type="match status" value="1"/>
</dbReference>
<organism evidence="6 7">
    <name type="scientific">Aquimarina gracilis</name>
    <dbReference type="NCBI Taxonomy" id="874422"/>
    <lineage>
        <taxon>Bacteria</taxon>
        <taxon>Pseudomonadati</taxon>
        <taxon>Bacteroidota</taxon>
        <taxon>Flavobacteriia</taxon>
        <taxon>Flavobacteriales</taxon>
        <taxon>Flavobacteriaceae</taxon>
        <taxon>Aquimarina</taxon>
    </lineage>
</organism>
<keyword evidence="2" id="KW-0596">Phosphopantetheine</keyword>
<dbReference type="SUPFAM" id="SSF52777">
    <property type="entry name" value="CoA-dependent acyltransferases"/>
    <property type="match status" value="4"/>
</dbReference>
<dbReference type="InterPro" id="IPR024011">
    <property type="entry name" value="Biosynth_lucif-like_mOase_dom"/>
</dbReference>
<dbReference type="InterPro" id="IPR036661">
    <property type="entry name" value="Luciferase-like_sf"/>
</dbReference>
<keyword evidence="4" id="KW-0175">Coiled coil</keyword>
<dbReference type="Gene3D" id="3.40.50.980">
    <property type="match status" value="2"/>
</dbReference>
<dbReference type="InterPro" id="IPR001242">
    <property type="entry name" value="Condensation_dom"/>
</dbReference>
<dbReference type="CDD" id="cd19531">
    <property type="entry name" value="LCL_NRPS-like"/>
    <property type="match status" value="2"/>
</dbReference>
<dbReference type="PROSITE" id="PS00012">
    <property type="entry name" value="PHOSPHOPANTETHEINE"/>
    <property type="match status" value="1"/>
</dbReference>
<evidence type="ECO:0000256" key="1">
    <source>
        <dbReference type="ARBA" id="ARBA00001957"/>
    </source>
</evidence>
<dbReference type="Gene3D" id="3.20.20.30">
    <property type="entry name" value="Luciferase-like domain"/>
    <property type="match status" value="1"/>
</dbReference>
<dbReference type="InterPro" id="IPR011251">
    <property type="entry name" value="Luciferase-like_dom"/>
</dbReference>
<proteinExistence type="predicted"/>
<dbReference type="Pfam" id="PF13193">
    <property type="entry name" value="AMP-binding_C"/>
    <property type="match status" value="2"/>
</dbReference>
<dbReference type="InterPro" id="IPR042099">
    <property type="entry name" value="ANL_N_sf"/>
</dbReference>
<dbReference type="RefSeq" id="WP_324178989.1">
    <property type="nucleotide sequence ID" value="NZ_BAABAW010000003.1"/>
</dbReference>
<dbReference type="SMART" id="SM00823">
    <property type="entry name" value="PKS_PP"/>
    <property type="match status" value="2"/>
</dbReference>
<evidence type="ECO:0000313" key="7">
    <source>
        <dbReference type="Proteomes" id="UP001327027"/>
    </source>
</evidence>
<dbReference type="InterPro" id="IPR020806">
    <property type="entry name" value="PKS_PP-bd"/>
</dbReference>
<dbReference type="NCBIfam" id="NF003417">
    <property type="entry name" value="PRK04813.1"/>
    <property type="match status" value="3"/>
</dbReference>
<keyword evidence="7" id="KW-1185">Reference proteome</keyword>
<dbReference type="Proteomes" id="UP001327027">
    <property type="component" value="Unassembled WGS sequence"/>
</dbReference>
<dbReference type="InterPro" id="IPR010071">
    <property type="entry name" value="AA_adenyl_dom"/>
</dbReference>
<dbReference type="Pfam" id="PF18563">
    <property type="entry name" value="TubC_N"/>
    <property type="match status" value="1"/>
</dbReference>
<dbReference type="Gene3D" id="2.30.38.10">
    <property type="entry name" value="Luciferase, Domain 3"/>
    <property type="match status" value="1"/>
</dbReference>
<dbReference type="Gene3D" id="1.10.1200.10">
    <property type="entry name" value="ACP-like"/>
    <property type="match status" value="2"/>
</dbReference>
<evidence type="ECO:0000313" key="6">
    <source>
        <dbReference type="EMBL" id="MEB3344966.1"/>
    </source>
</evidence>
<dbReference type="Gene3D" id="3.30.559.10">
    <property type="entry name" value="Chloramphenicol acetyltransferase-like domain"/>
    <property type="match status" value="2"/>
</dbReference>
<dbReference type="InterPro" id="IPR036736">
    <property type="entry name" value="ACP-like_sf"/>
</dbReference>
<keyword evidence="3" id="KW-0597">Phosphoprotein</keyword>
<dbReference type="PRINTS" id="PR00154">
    <property type="entry name" value="AMPBINDING"/>
</dbReference>
<dbReference type="SUPFAM" id="SSF51679">
    <property type="entry name" value="Bacterial luciferase-like"/>
    <property type="match status" value="1"/>
</dbReference>
<protein>
    <submittedName>
        <fullName evidence="6">Amino acid adenylation domain-containing protein</fullName>
    </submittedName>
</protein>
<accession>A0ABU5ZSA9</accession>
<evidence type="ECO:0000259" key="5">
    <source>
        <dbReference type="PROSITE" id="PS50075"/>
    </source>
</evidence>
<dbReference type="SUPFAM" id="SSF56801">
    <property type="entry name" value="Acetyl-CoA synthetase-like"/>
    <property type="match status" value="3"/>
</dbReference>
<feature type="domain" description="Carrier" evidence="5">
    <location>
        <begin position="2425"/>
        <end position="2500"/>
    </location>
</feature>
<dbReference type="InterPro" id="IPR020845">
    <property type="entry name" value="AMP-binding_CS"/>
</dbReference>
<dbReference type="Gene3D" id="3.30.300.30">
    <property type="match status" value="2"/>
</dbReference>
<dbReference type="Gene3D" id="1.10.10.1830">
    <property type="entry name" value="Non-ribosomal peptide synthase, adenylation domain"/>
    <property type="match status" value="1"/>
</dbReference>
<evidence type="ECO:0000256" key="3">
    <source>
        <dbReference type="ARBA" id="ARBA00022553"/>
    </source>
</evidence>
<dbReference type="Gene3D" id="3.30.559.30">
    <property type="entry name" value="Nonribosomal peptide synthetase, condensation domain"/>
    <property type="match status" value="2"/>
</dbReference>
<dbReference type="PROSITE" id="PS50075">
    <property type="entry name" value="CARRIER"/>
    <property type="match status" value="2"/>
</dbReference>
<name>A0ABU5ZSA9_9FLAO</name>
<comment type="cofactor">
    <cofactor evidence="1">
        <name>pantetheine 4'-phosphate</name>
        <dbReference type="ChEBI" id="CHEBI:47942"/>
    </cofactor>
</comment>
<dbReference type="SUPFAM" id="SSF47336">
    <property type="entry name" value="ACP-like"/>
    <property type="match status" value="2"/>
</dbReference>
<dbReference type="Pfam" id="PF00501">
    <property type="entry name" value="AMP-binding"/>
    <property type="match status" value="3"/>
</dbReference>
<dbReference type="PANTHER" id="PTHR45527">
    <property type="entry name" value="NONRIBOSOMAL PEPTIDE SYNTHETASE"/>
    <property type="match status" value="1"/>
</dbReference>
<dbReference type="Gene3D" id="3.40.50.12780">
    <property type="entry name" value="N-terminal domain of ligase-like"/>
    <property type="match status" value="2"/>
</dbReference>
<sequence>MHTLIDRLKELNISIDVIDNNLDITAPKGVITKELLNEIKEHKESLIRLILAQKSGKKVDYAPINVLDPKDDYALSSAQHRLWLLSQMDEGNIAYNMSSTYRIKGDLCVKSLQKSFESLIERHEILRTNFITDKEGNPRQVVLPNRDHKFVLDYIDLSKETKVEKLAEKSVFKESNFEFDITSDALLRAKLLKISDSEYIFNLVMHHIISDGWSIQILNNEVFTLYNAYVFGNKNPLTPLKIQYKDYAAWQQKQLQNSELEEHKEYWLELFHNKTTTLSLPMSKIGNPIKTYQGRLIRKSYDANQIHSFKKFCEEQGATLYMGLMALTKLLLFKYSNQEDIIVGSPVSGREHPELSNQIGFYINLLGLRTAIDPKESFKNLLLKVKNNLLEAYNHQNYPYDKLLEDLALPGNSLFDIVLTLENSLDQQKESQSIAGLEIKECDLIERTSSKFGLEFAFKETEKGVDLLLTYNTATYTDIFAKQIVSHIEVLLESIISSPESSLDTISVLTEKEKEILLKDFVDTKASYTNEKTFIELFKEQVKKTPNKEAIVYNGESLTYKELDVISNDLAYYLLKENKVKKENLVGVKLSRSKWLVISMLGILKSGGAYLPIDPDYPKDRIAYIEKDSNCKILIDEQFINSFKNQKISSKSLNITSKPNDLAYVIYTSGSTGKPKGVMIEHKGLTNLCQWHVNYYNADTTSKATLFSGIAFDASVWEICPYLISGGTLYPISDSEVRVNTNKLSAFLKNNSITHSYLPTQICQNLVEDEFQMENLSILTGGDVLKLGKETDLTIYNNYGPTENTVVTTSYKVNNDENNIPIGKPISNTQVYILDDSLHLLPPGYIGRLFISGDSVSRGYLNKPDLTKEKFVENPFLKGQKMYDTGDLASWLSDGDIVFAGRADEQVKIRGFRIELGEIEQALMQQSDIKQVVVAVKNVLEQKQLVAYVITAKKLDKQRIKEELQKELPAYMIPSCFIGIQNIPLTTNGKIDKDRLPAPTENDFVADAKFVEPKSRLEKQLANIWKEVLGTTSVSINSSLFDLGGSSMSVARIINKIKSETGFNVTFKDIFENPSIQGIIPFLTENSQSTQIPIVPEQEYYPLTSAQLRFWLLCQMPEVNKTYNIPFTFKLEGGLQKDLLAQAFNLLIQRHEALRTCFVQDTDGEIKQKVLSKDSIDFNLELIKLSPKDNLGDKISEFINVPFDLTQAPLIKACVIHADTNCFYLPMIIHHIVFDGQSLQVLIKELSTIYNNLLSSTKIELPNLKVQFKDYTYWVNDTTSDNNEKQHAFWMNELSGELPILNLPTFQNRPQIQTYAGTSLSYQFNDGLLDRLNTFSKSQKTTDFTVLLAALKGLLFRYTNQTDIIVGTPVLGREHKDLEDQIGLYINTIPIRTRFNKSDDFYQLVDHQKNILIKAYANSSYSFGDILNGLNLNRDTSRSPVFDVLVIYQKQNDDESSFNTLFDGLSCESYEEAKSLVSKYDITFSFLEFDGQLSISAEYNTDLYEHLFIERILINFENFLEECIENPTYEIQEISYLNEEQKNELLSSFNDTNQNVDFQKTVIDLFVDQARVSSKKTAIVCENEEISYRELDQKSTQLAVSLKEKGVKANTTVGVFLGRSIDVVIAIFGILKSGASYLPLDPFYPVNRIDYILENSETKFVVANTETQDILPDNLEIINVDDDIIWDQKDDIQFVGIEPSSMAYVIYTSGSTGKPKGVKVSHKNLSNFIAGMNHKFDSKSKSDVWLAMTSISFDISILELLWTLTNGNKIVMHLERPVPIEAKPKMNFSLFYFPTHNNATGPQNKYELLLEGAKFADKNQFEAIWVPERHFHNFGDQFPNPSVAAAAVSSITKNIRLRSGSVVLPLHDPIRVAEEWSMVDNLSEGRVELSIASGWHPNDFVLAPDRYENRHQVMREGIETLKNVWGGKSVTRKNGVGKDFEFYVHPKPIQEELPIWITAAGSIETFKYAGTIGANILTHLLGQSIEDLEEKIKVYRQTLQENGYNPENHKVALMLHTFVSDNLDFVKQTVEKPFKDYLKNSINLLKPIAEELDLDLDNDLEPLLDIGYQRFYKTSSLFGTPETCQKMISRVHEIGVDEVACLIDFGVDHELVINNLGHLFDLKDSVKRSKMQYDFIVKTLNKLTENQSTAQLIDNHKVTHVQSTPSLYEELLLNDEGKKALKRIKTLLVGGEALKESLAQKLVTQVGTSIHNMYGPTETTIWSSVKTVGTEENVTIGTPIVNTKIYILDTNNQLCPVRVSGELCIGGDGVTLGYLNKETLTNERFIDNPFEEGQKIYRTGDLACWLPNGELQYLGRLDSQVKIKGYRIELKEIENVILDHESVVQCAVSTIQENNQTFLIAYIKISNKVDNDLLKEFLRLRLPHYMIPQHVLVLEEFPQTPNGKIDYKALPKPNETTVLSKNYVAPRNETEEKLCTLWADFLNIEQISIDDNFFEIGGNSMKAFQLLTLINTTLNTDLKIISFFQYPTIRALVEKLNNTKTAQKVQIEENEMEDVEDLIDFMNEM</sequence>
<dbReference type="PROSITE" id="PS00455">
    <property type="entry name" value="AMP_BINDING"/>
    <property type="match status" value="2"/>
</dbReference>
<dbReference type="InterPro" id="IPR023213">
    <property type="entry name" value="CAT-like_dom_sf"/>
</dbReference>
<evidence type="ECO:0000256" key="2">
    <source>
        <dbReference type="ARBA" id="ARBA00022450"/>
    </source>
</evidence>
<dbReference type="CDD" id="cd05930">
    <property type="entry name" value="A_NRPS"/>
    <property type="match status" value="1"/>
</dbReference>
<reference evidence="6 7" key="1">
    <citation type="journal article" date="2013" name="Int. J. Syst. Evol. Microbiol.">
        <title>Aquimarina gracilis sp. nov., isolated from the gut microflora of a mussel, Mytilus coruscus, and emended description of Aquimarina spongiae.</title>
        <authorList>
            <person name="Park S.C."/>
            <person name="Choe H.N."/>
            <person name="Baik K.S."/>
            <person name="Seong C.N."/>
        </authorList>
    </citation>
    <scope>NUCLEOTIDE SEQUENCE [LARGE SCALE GENOMIC DNA]</scope>
    <source>
        <strain evidence="6 7">PSC32</strain>
    </source>
</reference>
<feature type="coiled-coil region" evidence="4">
    <location>
        <begin position="2493"/>
        <end position="2525"/>
    </location>
</feature>
<dbReference type="InterPro" id="IPR045851">
    <property type="entry name" value="AMP-bd_C_sf"/>
</dbReference>
<dbReference type="PANTHER" id="PTHR45527:SF1">
    <property type="entry name" value="FATTY ACID SYNTHASE"/>
    <property type="match status" value="1"/>
</dbReference>
<dbReference type="InterPro" id="IPR009081">
    <property type="entry name" value="PP-bd_ACP"/>
</dbReference>
<dbReference type="EMBL" id="JAYKLX010000002">
    <property type="protein sequence ID" value="MEB3344966.1"/>
    <property type="molecule type" value="Genomic_DNA"/>
</dbReference>
<dbReference type="NCBIfam" id="TIGR01733">
    <property type="entry name" value="AA-adenyl-dom"/>
    <property type="match status" value="1"/>
</dbReference>
<dbReference type="InterPro" id="IPR020459">
    <property type="entry name" value="AMP-binding"/>
</dbReference>
<dbReference type="NCBIfam" id="TIGR04020">
    <property type="entry name" value="seco_metab_LLM"/>
    <property type="match status" value="1"/>
</dbReference>
<evidence type="ECO:0000256" key="4">
    <source>
        <dbReference type="SAM" id="Coils"/>
    </source>
</evidence>
<dbReference type="InterPro" id="IPR044894">
    <property type="entry name" value="TubC_N_sf"/>
</dbReference>
<dbReference type="InterPro" id="IPR006162">
    <property type="entry name" value="Ppantetheine_attach_site"/>
</dbReference>
<dbReference type="InterPro" id="IPR025110">
    <property type="entry name" value="AMP-bd_C"/>
</dbReference>
<gene>
    <name evidence="6" type="ORF">U6A24_05810</name>
</gene>
<dbReference type="Pfam" id="PF00550">
    <property type="entry name" value="PP-binding"/>
    <property type="match status" value="2"/>
</dbReference>
<feature type="domain" description="Carrier" evidence="5">
    <location>
        <begin position="1012"/>
        <end position="1087"/>
    </location>
</feature>
<dbReference type="Pfam" id="PF00668">
    <property type="entry name" value="Condensation"/>
    <property type="match status" value="2"/>
</dbReference>
<dbReference type="InterPro" id="IPR041464">
    <property type="entry name" value="TubC_N"/>
</dbReference>
<comment type="caution">
    <text evidence="6">The sequence shown here is derived from an EMBL/GenBank/DDBJ whole genome shotgun (WGS) entry which is preliminary data.</text>
</comment>